<dbReference type="Proteomes" id="UP000319040">
    <property type="component" value="Unassembled WGS sequence"/>
</dbReference>
<protein>
    <submittedName>
        <fullName evidence="1">Uncharacterized protein</fullName>
    </submittedName>
</protein>
<dbReference type="OrthoDB" id="1122960at2"/>
<dbReference type="AlphaFoldDB" id="A0A521DP28"/>
<dbReference type="RefSeq" id="WP_142533787.1">
    <property type="nucleotide sequence ID" value="NZ_FXTB01000006.1"/>
</dbReference>
<reference evidence="1 2" key="1">
    <citation type="submission" date="2017-05" db="EMBL/GenBank/DDBJ databases">
        <authorList>
            <person name="Varghese N."/>
            <person name="Submissions S."/>
        </authorList>
    </citation>
    <scope>NUCLEOTIDE SEQUENCE [LARGE SCALE GENOMIC DNA]</scope>
    <source>
        <strain evidence="1 2">DSM 27040</strain>
    </source>
</reference>
<accession>A0A521DP28</accession>
<gene>
    <name evidence="1" type="ORF">SAMN06265379_10676</name>
</gene>
<sequence>MNSNVTQDLAKLEEYSLALIDFFEKLPDSFFDDENLNPPQHIIDLVLGYSKNHVSPLQNNSKLYRFGMN</sequence>
<proteinExistence type="predicted"/>
<keyword evidence="2" id="KW-1185">Reference proteome</keyword>
<name>A0A521DP28_SACCC</name>
<evidence type="ECO:0000313" key="2">
    <source>
        <dbReference type="Proteomes" id="UP000319040"/>
    </source>
</evidence>
<evidence type="ECO:0000313" key="1">
    <source>
        <dbReference type="EMBL" id="SMO73368.1"/>
    </source>
</evidence>
<organism evidence="1 2">
    <name type="scientific">Saccharicrinis carchari</name>
    <dbReference type="NCBI Taxonomy" id="1168039"/>
    <lineage>
        <taxon>Bacteria</taxon>
        <taxon>Pseudomonadati</taxon>
        <taxon>Bacteroidota</taxon>
        <taxon>Bacteroidia</taxon>
        <taxon>Marinilabiliales</taxon>
        <taxon>Marinilabiliaceae</taxon>
        <taxon>Saccharicrinis</taxon>
    </lineage>
</organism>
<dbReference type="EMBL" id="FXTB01000006">
    <property type="protein sequence ID" value="SMO73368.1"/>
    <property type="molecule type" value="Genomic_DNA"/>
</dbReference>